<evidence type="ECO:0000313" key="3">
    <source>
        <dbReference type="Proteomes" id="UP000441162"/>
    </source>
</evidence>
<dbReference type="EMBL" id="VVYY01000047">
    <property type="protein sequence ID" value="KAA5391298.1"/>
    <property type="molecule type" value="Genomic_DNA"/>
</dbReference>
<dbReference type="RefSeq" id="WP_130054653.1">
    <property type="nucleotide sequence ID" value="NZ_JAHONO010000084.1"/>
</dbReference>
<gene>
    <name evidence="2" type="ORF">F2Y51_10610</name>
    <name evidence="1" type="ORF">F2Y58_23965</name>
</gene>
<proteinExistence type="predicted"/>
<name>A0A6A1IFR7_9BACT</name>
<organism evidence="2 3">
    <name type="scientific">Phocaeicola dorei</name>
    <dbReference type="NCBI Taxonomy" id="357276"/>
    <lineage>
        <taxon>Bacteria</taxon>
        <taxon>Pseudomonadati</taxon>
        <taxon>Bacteroidota</taxon>
        <taxon>Bacteroidia</taxon>
        <taxon>Bacteroidales</taxon>
        <taxon>Bacteroidaceae</taxon>
        <taxon>Phocaeicola</taxon>
    </lineage>
</organism>
<reference evidence="3 4" key="1">
    <citation type="journal article" date="2019" name="Nat. Med.">
        <title>A library of human gut bacterial isolates paired with longitudinal multiomics data enables mechanistic microbiome research.</title>
        <authorList>
            <person name="Poyet M."/>
            <person name="Groussin M."/>
            <person name="Gibbons S.M."/>
            <person name="Avila-Pacheco J."/>
            <person name="Jiang X."/>
            <person name="Kearney S.M."/>
            <person name="Perrotta A.R."/>
            <person name="Berdy B."/>
            <person name="Zhao S."/>
            <person name="Lieberman T.D."/>
            <person name="Swanson P.K."/>
            <person name="Smith M."/>
            <person name="Roesemann S."/>
            <person name="Alexander J.E."/>
            <person name="Rich S.A."/>
            <person name="Livny J."/>
            <person name="Vlamakis H."/>
            <person name="Clish C."/>
            <person name="Bullock K."/>
            <person name="Deik A."/>
            <person name="Scott J."/>
            <person name="Pierce K.A."/>
            <person name="Xavier R.J."/>
            <person name="Alm E.J."/>
        </authorList>
    </citation>
    <scope>NUCLEOTIDE SEQUENCE [LARGE SCALE GENOMIC DNA]</scope>
    <source>
        <strain evidence="1 4">BIOML-A1</strain>
        <strain evidence="2 3">BIOML-A4</strain>
    </source>
</reference>
<evidence type="ECO:0000313" key="2">
    <source>
        <dbReference type="EMBL" id="KAA5405462.1"/>
    </source>
</evidence>
<dbReference type="AlphaFoldDB" id="A0A6A1IFR7"/>
<dbReference type="EMBL" id="VVZA01000007">
    <property type="protein sequence ID" value="KAA5405462.1"/>
    <property type="molecule type" value="Genomic_DNA"/>
</dbReference>
<evidence type="ECO:0000313" key="4">
    <source>
        <dbReference type="Proteomes" id="UP000481616"/>
    </source>
</evidence>
<protein>
    <submittedName>
        <fullName evidence="2">Uncharacterized protein</fullName>
    </submittedName>
</protein>
<dbReference type="Proteomes" id="UP000441162">
    <property type="component" value="Unassembled WGS sequence"/>
</dbReference>
<accession>A0A6A1IFR7</accession>
<comment type="caution">
    <text evidence="2">The sequence shown here is derived from an EMBL/GenBank/DDBJ whole genome shotgun (WGS) entry which is preliminary data.</text>
</comment>
<sequence>MLVRIDPTFLDAIGTEFNMVNSRNHSPLGVTLTTATKFDGVLSRAADDAGLYTVGVKIVMFTPTQNQDITKLDNVDVTKTLFALQDATGVFTSPFTLGIKDGTCCPSHRYLGKRIKIDASSFK</sequence>
<dbReference type="Proteomes" id="UP000481616">
    <property type="component" value="Unassembled WGS sequence"/>
</dbReference>
<evidence type="ECO:0000313" key="1">
    <source>
        <dbReference type="EMBL" id="KAA5391298.1"/>
    </source>
</evidence>